<name>A0A383B0X3_9ZZZZ</name>
<reference evidence="1" key="1">
    <citation type="submission" date="2018-05" db="EMBL/GenBank/DDBJ databases">
        <authorList>
            <person name="Lanie J.A."/>
            <person name="Ng W.-L."/>
            <person name="Kazmierczak K.M."/>
            <person name="Andrzejewski T.M."/>
            <person name="Davidsen T.M."/>
            <person name="Wayne K.J."/>
            <person name="Tettelin H."/>
            <person name="Glass J.I."/>
            <person name="Rusch D."/>
            <person name="Podicherti R."/>
            <person name="Tsui H.-C.T."/>
            <person name="Winkler M.E."/>
        </authorList>
    </citation>
    <scope>NUCLEOTIDE SEQUENCE</scope>
</reference>
<evidence type="ECO:0008006" key="2">
    <source>
        <dbReference type="Google" id="ProtNLM"/>
    </source>
</evidence>
<accession>A0A383B0X3</accession>
<evidence type="ECO:0000313" key="1">
    <source>
        <dbReference type="EMBL" id="SVE13521.1"/>
    </source>
</evidence>
<proteinExistence type="predicted"/>
<dbReference type="AlphaFoldDB" id="A0A383B0X3"/>
<feature type="non-terminal residue" evidence="1">
    <location>
        <position position="248"/>
    </location>
</feature>
<gene>
    <name evidence="1" type="ORF">METZ01_LOCUS466375</name>
</gene>
<dbReference type="EMBL" id="UINC01196492">
    <property type="protein sequence ID" value="SVE13521.1"/>
    <property type="molecule type" value="Genomic_DNA"/>
</dbReference>
<feature type="non-terminal residue" evidence="1">
    <location>
        <position position="1"/>
    </location>
</feature>
<protein>
    <recommendedName>
        <fullName evidence="2">Flagellar assembly protein T C-terminal domain-containing protein</fullName>
    </recommendedName>
</protein>
<sequence>FISNFLSSSILFSSTYLFAQNDENITLDKKRLLVLPSKGLEDTETITMKVTNIIAGKATELGRFIIIDRTQIASVMSEHVLHQTGIIGEKDILSIGKLASAEVGLIVTVNTFGQRGVPPKEKENNKKEENEESLFSWVVKAVVTDALEGDEEKEKKDLYADNIQTAIMVEVREINMNTGISEKSFQVRASHTGGNLAKSLSITLDKLGTQIALKLKELYKIKTEILEIRGNLATILLGEDMGVEPGNI</sequence>
<organism evidence="1">
    <name type="scientific">marine metagenome</name>
    <dbReference type="NCBI Taxonomy" id="408172"/>
    <lineage>
        <taxon>unclassified sequences</taxon>
        <taxon>metagenomes</taxon>
        <taxon>ecological metagenomes</taxon>
    </lineage>
</organism>